<dbReference type="PANTHER" id="PTHR10695:SF46">
    <property type="entry name" value="BIFUNCTIONAL COENZYME A SYNTHASE-RELATED"/>
    <property type="match status" value="1"/>
</dbReference>
<accession>A0A5C3QPY5</accession>
<protein>
    <recommendedName>
        <fullName evidence="2">Cytidyltransferase-like domain-containing protein</fullName>
    </recommendedName>
</protein>
<dbReference type="InterPro" id="IPR004821">
    <property type="entry name" value="Cyt_trans-like"/>
</dbReference>
<keyword evidence="4" id="KW-1185">Reference proteome</keyword>
<gene>
    <name evidence="3" type="ORF">BDV98DRAFT_546103</name>
</gene>
<proteinExistence type="predicted"/>
<dbReference type="Pfam" id="PF01467">
    <property type="entry name" value="CTP_transf_like"/>
    <property type="match status" value="1"/>
</dbReference>
<dbReference type="PANTHER" id="PTHR10695">
    <property type="entry name" value="DEPHOSPHO-COA KINASE-RELATED"/>
    <property type="match status" value="1"/>
</dbReference>
<dbReference type="GO" id="GO:0015937">
    <property type="term" value="P:coenzyme A biosynthetic process"/>
    <property type="evidence" value="ECO:0007669"/>
    <property type="project" value="TreeGrafter"/>
</dbReference>
<feature type="domain" description="Cytidyltransferase-like" evidence="2">
    <location>
        <begin position="186"/>
        <end position="335"/>
    </location>
</feature>
<name>A0A5C3QPY5_9AGAR</name>
<dbReference type="GO" id="GO:0004140">
    <property type="term" value="F:dephospho-CoA kinase activity"/>
    <property type="evidence" value="ECO:0007669"/>
    <property type="project" value="TreeGrafter"/>
</dbReference>
<organism evidence="3 4">
    <name type="scientific">Pterulicium gracile</name>
    <dbReference type="NCBI Taxonomy" id="1884261"/>
    <lineage>
        <taxon>Eukaryota</taxon>
        <taxon>Fungi</taxon>
        <taxon>Dikarya</taxon>
        <taxon>Basidiomycota</taxon>
        <taxon>Agaricomycotina</taxon>
        <taxon>Agaricomycetes</taxon>
        <taxon>Agaricomycetidae</taxon>
        <taxon>Agaricales</taxon>
        <taxon>Pleurotineae</taxon>
        <taxon>Pterulaceae</taxon>
        <taxon>Pterulicium</taxon>
    </lineage>
</organism>
<evidence type="ECO:0000313" key="4">
    <source>
        <dbReference type="Proteomes" id="UP000305067"/>
    </source>
</evidence>
<dbReference type="EMBL" id="ML178821">
    <property type="protein sequence ID" value="TFL02880.1"/>
    <property type="molecule type" value="Genomic_DNA"/>
</dbReference>
<evidence type="ECO:0000259" key="2">
    <source>
        <dbReference type="Pfam" id="PF01467"/>
    </source>
</evidence>
<dbReference type="STRING" id="1884261.A0A5C3QPY5"/>
<sequence length="346" mass="38435">MTTVNNTALFIVHLPSLSPDCYRPLSQPIANLTRITAKRLLVVLVSEEFDDAAGIPSEHSRHGNVERDEVHWHAIQRLLTFVYVQASKVAAEQDNLLLQIDVLLKTPHQLRTHRLDSQRGDEEVVNVVYRFENDHLEVSPSLARASQRRLGSLGPHASSTINDAQDEQDEPKKFSTPLSRFPVIALGGTFDHLHAGHKILLSMAAWLASERLIAGVTDTSLLGSKSNNEYLEPLETRIGRTRAFLELFKPSLTYDVVPIKDVYGPTGWDPDVQALVVSRETLSGAAAIATHRAAHDLPALETFVIHVISAKDESIVLEDAVELRKAKMSSTAIREWIAARVGREYD</sequence>
<evidence type="ECO:0000256" key="1">
    <source>
        <dbReference type="SAM" id="MobiDB-lite"/>
    </source>
</evidence>
<dbReference type="Proteomes" id="UP000305067">
    <property type="component" value="Unassembled WGS sequence"/>
</dbReference>
<dbReference type="AlphaFoldDB" id="A0A5C3QPY5"/>
<evidence type="ECO:0000313" key="3">
    <source>
        <dbReference type="EMBL" id="TFL02880.1"/>
    </source>
</evidence>
<dbReference type="Gene3D" id="3.40.50.620">
    <property type="entry name" value="HUPs"/>
    <property type="match status" value="1"/>
</dbReference>
<dbReference type="OrthoDB" id="330671at2759"/>
<feature type="region of interest" description="Disordered" evidence="1">
    <location>
        <begin position="147"/>
        <end position="175"/>
    </location>
</feature>
<dbReference type="InterPro" id="IPR014729">
    <property type="entry name" value="Rossmann-like_a/b/a_fold"/>
</dbReference>
<reference evidence="3 4" key="1">
    <citation type="journal article" date="2019" name="Nat. Ecol. Evol.">
        <title>Megaphylogeny resolves global patterns of mushroom evolution.</title>
        <authorList>
            <person name="Varga T."/>
            <person name="Krizsan K."/>
            <person name="Foldi C."/>
            <person name="Dima B."/>
            <person name="Sanchez-Garcia M."/>
            <person name="Sanchez-Ramirez S."/>
            <person name="Szollosi G.J."/>
            <person name="Szarkandi J.G."/>
            <person name="Papp V."/>
            <person name="Albert L."/>
            <person name="Andreopoulos W."/>
            <person name="Angelini C."/>
            <person name="Antonin V."/>
            <person name="Barry K.W."/>
            <person name="Bougher N.L."/>
            <person name="Buchanan P."/>
            <person name="Buyck B."/>
            <person name="Bense V."/>
            <person name="Catcheside P."/>
            <person name="Chovatia M."/>
            <person name="Cooper J."/>
            <person name="Damon W."/>
            <person name="Desjardin D."/>
            <person name="Finy P."/>
            <person name="Geml J."/>
            <person name="Haridas S."/>
            <person name="Hughes K."/>
            <person name="Justo A."/>
            <person name="Karasinski D."/>
            <person name="Kautmanova I."/>
            <person name="Kiss B."/>
            <person name="Kocsube S."/>
            <person name="Kotiranta H."/>
            <person name="LaButti K.M."/>
            <person name="Lechner B.E."/>
            <person name="Liimatainen K."/>
            <person name="Lipzen A."/>
            <person name="Lukacs Z."/>
            <person name="Mihaltcheva S."/>
            <person name="Morgado L.N."/>
            <person name="Niskanen T."/>
            <person name="Noordeloos M.E."/>
            <person name="Ohm R.A."/>
            <person name="Ortiz-Santana B."/>
            <person name="Ovrebo C."/>
            <person name="Racz N."/>
            <person name="Riley R."/>
            <person name="Savchenko A."/>
            <person name="Shiryaev A."/>
            <person name="Soop K."/>
            <person name="Spirin V."/>
            <person name="Szebenyi C."/>
            <person name="Tomsovsky M."/>
            <person name="Tulloss R.E."/>
            <person name="Uehling J."/>
            <person name="Grigoriev I.V."/>
            <person name="Vagvolgyi C."/>
            <person name="Papp T."/>
            <person name="Martin F.M."/>
            <person name="Miettinen O."/>
            <person name="Hibbett D.S."/>
            <person name="Nagy L.G."/>
        </authorList>
    </citation>
    <scope>NUCLEOTIDE SEQUENCE [LARGE SCALE GENOMIC DNA]</scope>
    <source>
        <strain evidence="3 4">CBS 309.79</strain>
    </source>
</reference>
<dbReference type="SUPFAM" id="SSF52374">
    <property type="entry name" value="Nucleotidylyl transferase"/>
    <property type="match status" value="1"/>
</dbReference>